<feature type="transmembrane region" description="Helical" evidence="5">
    <location>
        <begin position="111"/>
        <end position="128"/>
    </location>
</feature>
<proteinExistence type="inferred from homology"/>
<organism evidence="8 9">
    <name type="scientific">Geobacillus subterraneus</name>
    <dbReference type="NCBI Taxonomy" id="129338"/>
    <lineage>
        <taxon>Bacteria</taxon>
        <taxon>Bacillati</taxon>
        <taxon>Bacillota</taxon>
        <taxon>Bacilli</taxon>
        <taxon>Bacillales</taxon>
        <taxon>Anoxybacillaceae</taxon>
        <taxon>Geobacillus</taxon>
    </lineage>
</organism>
<keyword evidence="2 5" id="KW-0812">Transmembrane</keyword>
<dbReference type="InterPro" id="IPR001750">
    <property type="entry name" value="ND/Mrp_TM"/>
</dbReference>
<comment type="catalytic activity">
    <reaction evidence="5">
        <text>a quinone + NADH + 5 H(+)(in) = a quinol + NAD(+) + 4 H(+)(out)</text>
        <dbReference type="Rhea" id="RHEA:57888"/>
        <dbReference type="ChEBI" id="CHEBI:15378"/>
        <dbReference type="ChEBI" id="CHEBI:24646"/>
        <dbReference type="ChEBI" id="CHEBI:57540"/>
        <dbReference type="ChEBI" id="CHEBI:57945"/>
        <dbReference type="ChEBI" id="CHEBI:132124"/>
    </reaction>
</comment>
<evidence type="ECO:0000313" key="9">
    <source>
        <dbReference type="Proteomes" id="UP000501421"/>
    </source>
</evidence>
<accession>A0A679FVW3</accession>
<reference evidence="9" key="1">
    <citation type="journal article" date="2020" name="Microbiol. Resour. Announc.">
        <title>Complete Genome Sequence of Geobacillus sp. Strain E55-1, Isolated from Mine Geyser in Japan.</title>
        <authorList>
            <person name="Miyazaki K."/>
            <person name="Hase E."/>
            <person name="Tokito N."/>
        </authorList>
    </citation>
    <scope>NUCLEOTIDE SEQUENCE [LARGE SCALE GENOMIC DNA]</scope>
    <source>
        <strain evidence="9">E55-1</strain>
    </source>
</reference>
<dbReference type="Proteomes" id="UP000501421">
    <property type="component" value="Chromosome"/>
</dbReference>
<feature type="transmembrane region" description="Helical" evidence="5">
    <location>
        <begin position="206"/>
        <end position="231"/>
    </location>
</feature>
<protein>
    <recommendedName>
        <fullName evidence="5">NADH-quinone oxidoreductase subunit N</fullName>
        <ecNumber evidence="5">7.1.1.-</ecNumber>
    </recommendedName>
    <alternativeName>
        <fullName evidence="5">NADH dehydrogenase I subunit N</fullName>
    </alternativeName>
    <alternativeName>
        <fullName evidence="5">NDH-1 subunit N</fullName>
    </alternativeName>
</protein>
<keyword evidence="5" id="KW-0813">Transport</keyword>
<keyword evidence="4 5" id="KW-0472">Membrane</keyword>
<comment type="function">
    <text evidence="5">NDH-1 shuttles electrons from NADH, via FMN and iron-sulfur (Fe-S) centers, to quinones in the respiratory chain. The immediate electron acceptor for the enzyme in this species is believed to be a menaquinone. Couples the redox reaction to proton translocation (for every two electrons transferred, four hydrogen ions are translocated across the cytoplasmic membrane), and thus conserves the redox energy in a proton gradient.</text>
</comment>
<dbReference type="InterPro" id="IPR010096">
    <property type="entry name" value="NADH-Q_OxRdtase_suN/2"/>
</dbReference>
<feature type="transmembrane region" description="Helical" evidence="5">
    <location>
        <begin position="381"/>
        <end position="414"/>
    </location>
</feature>
<feature type="transmembrane region" description="Helical" evidence="5">
    <location>
        <begin position="458"/>
        <end position="479"/>
    </location>
</feature>
<dbReference type="GO" id="GO:0008137">
    <property type="term" value="F:NADH dehydrogenase (ubiquinone) activity"/>
    <property type="evidence" value="ECO:0007669"/>
    <property type="project" value="InterPro"/>
</dbReference>
<keyword evidence="5" id="KW-0874">Quinone</keyword>
<feature type="transmembrane region" description="Helical" evidence="5">
    <location>
        <begin position="243"/>
        <end position="264"/>
    </location>
</feature>
<dbReference type="GO" id="GO:0048038">
    <property type="term" value="F:quinone binding"/>
    <property type="evidence" value="ECO:0007669"/>
    <property type="project" value="UniProtKB-KW"/>
</dbReference>
<feature type="transmembrane region" description="Helical" evidence="5">
    <location>
        <begin position="80"/>
        <end position="99"/>
    </location>
</feature>
<dbReference type="Pfam" id="PF00361">
    <property type="entry name" value="Proton_antipo_M"/>
    <property type="match status" value="1"/>
</dbReference>
<dbReference type="EC" id="7.1.1.-" evidence="5"/>
<feature type="transmembrane region" description="Helical" evidence="5">
    <location>
        <begin position="339"/>
        <end position="361"/>
    </location>
</feature>
<dbReference type="PANTHER" id="PTHR22773">
    <property type="entry name" value="NADH DEHYDROGENASE"/>
    <property type="match status" value="1"/>
</dbReference>
<keyword evidence="5" id="KW-0520">NAD</keyword>
<evidence type="ECO:0000256" key="3">
    <source>
        <dbReference type="ARBA" id="ARBA00022989"/>
    </source>
</evidence>
<feature type="transmembrane region" description="Helical" evidence="5">
    <location>
        <begin position="284"/>
        <end position="305"/>
    </location>
</feature>
<dbReference type="GO" id="GO:0050136">
    <property type="term" value="F:NADH dehydrogenase (quinone) (non-electrogenic) activity"/>
    <property type="evidence" value="ECO:0007669"/>
    <property type="project" value="UniProtKB-UniRule"/>
</dbReference>
<dbReference type="RefSeq" id="WP_033020469.1">
    <property type="nucleotide sequence ID" value="NZ_AP022557.1"/>
</dbReference>
<dbReference type="EMBL" id="AP022557">
    <property type="protein sequence ID" value="BBW97856.1"/>
    <property type="molecule type" value="Genomic_DNA"/>
</dbReference>
<evidence type="ECO:0000256" key="5">
    <source>
        <dbReference type="HAMAP-Rule" id="MF_00445"/>
    </source>
</evidence>
<feature type="transmembrane region" description="Helical" evidence="5">
    <location>
        <begin position="163"/>
        <end position="186"/>
    </location>
</feature>
<comment type="similarity">
    <text evidence="5">Belongs to the complex I subunit 2 family.</text>
</comment>
<dbReference type="GO" id="GO:0042773">
    <property type="term" value="P:ATP synthesis coupled electron transport"/>
    <property type="evidence" value="ECO:0007669"/>
    <property type="project" value="InterPro"/>
</dbReference>
<keyword evidence="5" id="KW-1278">Translocase</keyword>
<dbReference type="NCBIfam" id="NF004446">
    <property type="entry name" value="PRK05777.2-4"/>
    <property type="match status" value="1"/>
</dbReference>
<dbReference type="HAMAP" id="MF_00445">
    <property type="entry name" value="NDH1_NuoN_1"/>
    <property type="match status" value="1"/>
</dbReference>
<comment type="subunit">
    <text evidence="5">NDH-1 is composed of 14 different subunits. Subunits NuoA, H, J, K, L, M, N constitute the membrane sector of the complex.</text>
</comment>
<dbReference type="NCBIfam" id="TIGR01770">
    <property type="entry name" value="NDH_I_N"/>
    <property type="match status" value="1"/>
</dbReference>
<dbReference type="GO" id="GO:0005886">
    <property type="term" value="C:plasma membrane"/>
    <property type="evidence" value="ECO:0007669"/>
    <property type="project" value="UniProtKB-SubCell"/>
</dbReference>
<comment type="subcellular location">
    <subcellularLocation>
        <location evidence="1 5">Cell membrane</location>
        <topology evidence="1 5">Multi-pass membrane protein</topology>
    </subcellularLocation>
    <subcellularLocation>
        <location evidence="6">Membrane</location>
        <topology evidence="6">Multi-pass membrane protein</topology>
    </subcellularLocation>
</comment>
<dbReference type="AlphaFoldDB" id="A0A679FVW3"/>
<feature type="transmembrane region" description="Helical" evidence="5">
    <location>
        <begin position="16"/>
        <end position="32"/>
    </location>
</feature>
<feature type="transmembrane region" description="Helical" evidence="5">
    <location>
        <begin position="41"/>
        <end position="60"/>
    </location>
</feature>
<keyword evidence="3 5" id="KW-1133">Transmembrane helix</keyword>
<evidence type="ECO:0000256" key="6">
    <source>
        <dbReference type="RuleBase" id="RU000320"/>
    </source>
</evidence>
<evidence type="ECO:0000256" key="2">
    <source>
        <dbReference type="ARBA" id="ARBA00022692"/>
    </source>
</evidence>
<keyword evidence="5" id="KW-1003">Cell membrane</keyword>
<evidence type="ECO:0000256" key="1">
    <source>
        <dbReference type="ARBA" id="ARBA00004651"/>
    </source>
</evidence>
<evidence type="ECO:0000313" key="8">
    <source>
        <dbReference type="EMBL" id="BBW97856.1"/>
    </source>
</evidence>
<evidence type="ECO:0000256" key="4">
    <source>
        <dbReference type="ARBA" id="ARBA00023136"/>
    </source>
</evidence>
<keyword evidence="9" id="KW-1185">Reference proteome</keyword>
<evidence type="ECO:0000259" key="7">
    <source>
        <dbReference type="Pfam" id="PF00361"/>
    </source>
</evidence>
<feature type="domain" description="NADH:quinone oxidoreductase/Mrp antiporter transmembrane" evidence="7">
    <location>
        <begin position="128"/>
        <end position="432"/>
    </location>
</feature>
<sequence length="498" mass="53017">MNDVWQSDWSLMTPEWIVLAVAVVLLLIDVAMPDERSRRPLAWGAALGAVLALGATAALIPAEPASILHGTFRLDSFAKAFKLLLLAGGALALLIVAGWNPKEGSRYGGEFAYLLLFALLGAMMTASSGDLLTLFVSVELLTVSSYILAGLRKTVAASNEAALKYVINGGIATAVMLFGMSYVFGLTGTTNLNEIARRLQETNEPYMLALAFLLLLIGVSFKLAAVPFHMWAPDVYEGAPVPATAFFAVVSKTAGFVLLLRLLVTMFAAAPAEGRDPSSLLLSMQPAIAVLAGLTMIIGSVVALRQRSLKRLLAYSSIAHAGYLLAGFAAMSWAMIDSLWIYLLAYLLMNMGAFAIVSHIVDETGSDDWDGLTGLYRHRPLLAAALGLFLLSLAGIPGTAGFIAKLHLFIGLVVTEPGHYVLAAVMAITTVISYVYYFNLIVQLFFRPLFSSAPLGRMSAGLSAAVVLCALGTLALGWAPGLAYNVLAQFDHFGDFLP</sequence>
<feature type="transmembrane region" description="Helical" evidence="5">
    <location>
        <begin position="420"/>
        <end position="446"/>
    </location>
</feature>
<gene>
    <name evidence="5 8" type="primary">nuoN</name>
    <name evidence="8" type="ORF">GsuE55_26890</name>
</gene>
<name>A0A679FVW3_9BACL</name>
<feature type="transmembrane region" description="Helical" evidence="5">
    <location>
        <begin position="134"/>
        <end position="151"/>
    </location>
</feature>
<feature type="transmembrane region" description="Helical" evidence="5">
    <location>
        <begin position="312"/>
        <end position="333"/>
    </location>
</feature>